<evidence type="ECO:0008006" key="3">
    <source>
        <dbReference type="Google" id="ProtNLM"/>
    </source>
</evidence>
<dbReference type="EMBL" id="CP018076">
    <property type="protein sequence ID" value="APE43631.1"/>
    <property type="molecule type" value="Genomic_DNA"/>
</dbReference>
<dbReference type="InterPro" id="IPR021505">
    <property type="entry name" value="Phage_B3_Orf6"/>
</dbReference>
<protein>
    <recommendedName>
        <fullName evidence="3">DUF3164 family protein</fullName>
    </recommendedName>
</protein>
<gene>
    <name evidence="1" type="ORF">BOO69_09550</name>
</gene>
<evidence type="ECO:0000313" key="1">
    <source>
        <dbReference type="EMBL" id="APE43631.1"/>
    </source>
</evidence>
<dbReference type="AlphaFoldDB" id="A0A1J0WH37"/>
<evidence type="ECO:0000313" key="2">
    <source>
        <dbReference type="Proteomes" id="UP000181897"/>
    </source>
</evidence>
<dbReference type="RefSeq" id="WP_071971964.1">
    <property type="nucleotide sequence ID" value="NZ_CP018076.1"/>
</dbReference>
<dbReference type="Proteomes" id="UP000181897">
    <property type="component" value="Chromosome"/>
</dbReference>
<sequence>MTNFTPAPIPDGRKDIEGRTYMGDGKGGWQPIETIKAQHLLEDETVRKIVGYAKALSGQVARFKEHTFDDIGAFEAILAQEYDAKLGGKKGNATLMTVDGLYKVTVSVADRIVFGPELQTAKAIFDECLNEWSADARAELRGLVTDAFNTDKEGTVNKALIFVLLRRESDDPRWKRGQDAIRDAMRVVGSKTYHRAYCRDKHDAPWQPITIDLAKA</sequence>
<organism evidence="1 2">
    <name type="scientific">Sulfitobacter alexandrii</name>
    <dbReference type="NCBI Taxonomy" id="1917485"/>
    <lineage>
        <taxon>Bacteria</taxon>
        <taxon>Pseudomonadati</taxon>
        <taxon>Pseudomonadota</taxon>
        <taxon>Alphaproteobacteria</taxon>
        <taxon>Rhodobacterales</taxon>
        <taxon>Roseobacteraceae</taxon>
        <taxon>Sulfitobacter</taxon>
    </lineage>
</organism>
<proteinExistence type="predicted"/>
<dbReference type="KEGG" id="suam:BOO69_09550"/>
<dbReference type="OrthoDB" id="7554786at2"/>
<dbReference type="Pfam" id="PF11363">
    <property type="entry name" value="DUF3164"/>
    <property type="match status" value="1"/>
</dbReference>
<accession>A0A1J0WH37</accession>
<dbReference type="STRING" id="1917485.BOO69_09550"/>
<name>A0A1J0WH37_9RHOB</name>
<reference evidence="1 2" key="1">
    <citation type="submission" date="2016-11" db="EMBL/GenBank/DDBJ databases">
        <title>Complete genome sequence of Sulfitobacter sp. AM1-D1, a toxic bacteria associated with marine dinoflagellate Alexandrium minutum in East China Sea.</title>
        <authorList>
            <person name="Yang Q."/>
            <person name="Zhang X."/>
            <person name="Tian X."/>
        </authorList>
    </citation>
    <scope>NUCLEOTIDE SEQUENCE [LARGE SCALE GENOMIC DNA]</scope>
    <source>
        <strain evidence="1 2">AM1-D1</strain>
    </source>
</reference>
<keyword evidence="2" id="KW-1185">Reference proteome</keyword>